<comment type="subcellular location">
    <subcellularLocation>
        <location evidence="1">Cell membrane</location>
        <topology evidence="1">Multi-pass membrane protein</topology>
    </subcellularLocation>
</comment>
<feature type="transmembrane region" description="Helical" evidence="10">
    <location>
        <begin position="182"/>
        <end position="202"/>
    </location>
</feature>
<accession>U2TRR6</accession>
<sequence>MLFLMSGLSAYVYLFMLLALGPAIVLMVYVYRLDTLDREPIGLLWSLVMRGVAAALAASLLEAIGMRAFGLLSGLDPSGMQFEVMGDLMVVGVIEEGAKYALMARRTWNSPAFNCRFDGVVYAVFTSLGFAGMENITYGLAYGPGVLFSRAIMAIPAHMGFAVLFGLFYGQAKLCGVRGYRLASALCAVGGYVLSVVAHGLYDSAAAMATNESGGLFLLVMMAVYLIVFKVARSAARHDRRFAS</sequence>
<gene>
    <name evidence="11" type="ORF">HMPREF1316_2667</name>
</gene>
<dbReference type="PANTHER" id="PTHR36844:SF1">
    <property type="entry name" value="PROTEASE PRSW"/>
    <property type="match status" value="1"/>
</dbReference>
<dbReference type="GO" id="GO:0008233">
    <property type="term" value="F:peptidase activity"/>
    <property type="evidence" value="ECO:0007669"/>
    <property type="project" value="UniProtKB-KW"/>
</dbReference>
<organism evidence="11 12">
    <name type="scientific">Olsenella profusa F0195</name>
    <dbReference type="NCBI Taxonomy" id="1125712"/>
    <lineage>
        <taxon>Bacteria</taxon>
        <taxon>Bacillati</taxon>
        <taxon>Actinomycetota</taxon>
        <taxon>Coriobacteriia</taxon>
        <taxon>Coriobacteriales</taxon>
        <taxon>Atopobiaceae</taxon>
        <taxon>Olsenella</taxon>
    </lineage>
</organism>
<dbReference type="PIRSF" id="PIRSF016933">
    <property type="entry name" value="PrsW"/>
    <property type="match status" value="1"/>
</dbReference>
<dbReference type="InterPro" id="IPR023596">
    <property type="entry name" value="Peptidase_PrsW_arch/bac"/>
</dbReference>
<evidence type="ECO:0000256" key="3">
    <source>
        <dbReference type="ARBA" id="ARBA00018997"/>
    </source>
</evidence>
<feature type="transmembrane region" description="Helical" evidence="10">
    <location>
        <begin position="214"/>
        <end position="232"/>
    </location>
</feature>
<dbReference type="STRING" id="1125712.HMPREF1316_2667"/>
<dbReference type="AlphaFoldDB" id="U2TRR6"/>
<dbReference type="InterPro" id="IPR026898">
    <property type="entry name" value="PrsW"/>
</dbReference>
<evidence type="ECO:0000256" key="4">
    <source>
        <dbReference type="ARBA" id="ARBA00022475"/>
    </source>
</evidence>
<proteinExistence type="inferred from homology"/>
<evidence type="ECO:0000313" key="11">
    <source>
        <dbReference type="EMBL" id="ERL09095.1"/>
    </source>
</evidence>
<feature type="transmembrane region" description="Helical" evidence="10">
    <location>
        <begin position="12"/>
        <end position="31"/>
    </location>
</feature>
<feature type="transmembrane region" description="Helical" evidence="10">
    <location>
        <begin position="147"/>
        <end position="170"/>
    </location>
</feature>
<keyword evidence="6 10" id="KW-0812">Transmembrane</keyword>
<evidence type="ECO:0000256" key="10">
    <source>
        <dbReference type="SAM" id="Phobius"/>
    </source>
</evidence>
<evidence type="ECO:0000313" key="12">
    <source>
        <dbReference type="Proteomes" id="UP000016638"/>
    </source>
</evidence>
<comment type="caution">
    <text evidence="11">The sequence shown here is derived from an EMBL/GenBank/DDBJ whole genome shotgun (WGS) entry which is preliminary data.</text>
</comment>
<dbReference type="OrthoDB" id="9785431at2"/>
<keyword evidence="5 11" id="KW-0645">Protease</keyword>
<dbReference type="Pfam" id="PF13367">
    <property type="entry name" value="PrsW-protease"/>
    <property type="match status" value="1"/>
</dbReference>
<evidence type="ECO:0000256" key="5">
    <source>
        <dbReference type="ARBA" id="ARBA00022670"/>
    </source>
</evidence>
<name>U2TRR6_9ACTN</name>
<dbReference type="PANTHER" id="PTHR36844">
    <property type="entry name" value="PROTEASE PRSW"/>
    <property type="match status" value="1"/>
</dbReference>
<comment type="similarity">
    <text evidence="2">Belongs to the protease PrsW family.</text>
</comment>
<keyword evidence="9 10" id="KW-0472">Membrane</keyword>
<evidence type="ECO:0000256" key="8">
    <source>
        <dbReference type="ARBA" id="ARBA00022989"/>
    </source>
</evidence>
<evidence type="ECO:0000256" key="1">
    <source>
        <dbReference type="ARBA" id="ARBA00004651"/>
    </source>
</evidence>
<feature type="transmembrane region" description="Helical" evidence="10">
    <location>
        <begin position="43"/>
        <end position="64"/>
    </location>
</feature>
<dbReference type="eggNOG" id="COG2339">
    <property type="taxonomic scope" value="Bacteria"/>
</dbReference>
<keyword evidence="4" id="KW-1003">Cell membrane</keyword>
<keyword evidence="12" id="KW-1185">Reference proteome</keyword>
<dbReference type="PATRIC" id="fig|1125712.3.peg.845"/>
<reference evidence="11 12" key="1">
    <citation type="submission" date="2013-08" db="EMBL/GenBank/DDBJ databases">
        <authorList>
            <person name="Durkin A.S."/>
            <person name="Haft D.R."/>
            <person name="McCorrison J."/>
            <person name="Torralba M."/>
            <person name="Gillis M."/>
            <person name="Haft D.H."/>
            <person name="Methe B."/>
            <person name="Sutton G."/>
            <person name="Nelson K.E."/>
        </authorList>
    </citation>
    <scope>NUCLEOTIDE SEQUENCE [LARGE SCALE GENOMIC DNA]</scope>
    <source>
        <strain evidence="11 12">F0195</strain>
    </source>
</reference>
<evidence type="ECO:0000256" key="2">
    <source>
        <dbReference type="ARBA" id="ARBA00009165"/>
    </source>
</evidence>
<dbReference type="GO" id="GO:0005886">
    <property type="term" value="C:plasma membrane"/>
    <property type="evidence" value="ECO:0007669"/>
    <property type="project" value="UniProtKB-SubCell"/>
</dbReference>
<evidence type="ECO:0000256" key="6">
    <source>
        <dbReference type="ARBA" id="ARBA00022692"/>
    </source>
</evidence>
<evidence type="ECO:0000256" key="7">
    <source>
        <dbReference type="ARBA" id="ARBA00022801"/>
    </source>
</evidence>
<protein>
    <recommendedName>
        <fullName evidence="3">Protease PrsW</fullName>
    </recommendedName>
</protein>
<feature type="transmembrane region" description="Helical" evidence="10">
    <location>
        <begin position="120"/>
        <end position="141"/>
    </location>
</feature>
<keyword evidence="7" id="KW-0378">Hydrolase</keyword>
<dbReference type="EMBL" id="AWEZ01000036">
    <property type="protein sequence ID" value="ERL09095.1"/>
    <property type="molecule type" value="Genomic_DNA"/>
</dbReference>
<evidence type="ECO:0000256" key="9">
    <source>
        <dbReference type="ARBA" id="ARBA00023136"/>
    </source>
</evidence>
<dbReference type="Proteomes" id="UP000016638">
    <property type="component" value="Unassembled WGS sequence"/>
</dbReference>
<dbReference type="GO" id="GO:0006508">
    <property type="term" value="P:proteolysis"/>
    <property type="evidence" value="ECO:0007669"/>
    <property type="project" value="UniProtKB-KW"/>
</dbReference>
<keyword evidence="8 10" id="KW-1133">Transmembrane helix</keyword>